<dbReference type="EnsemblPlants" id="AET2Gv20549200.18">
    <property type="protein sequence ID" value="AET2Gv20549200.18"/>
    <property type="gene ID" value="AET2Gv20549200"/>
</dbReference>
<dbReference type="Proteomes" id="UP000015105">
    <property type="component" value="Chromosome 2D"/>
</dbReference>
<dbReference type="Gramene" id="AET2Gv20549200.18">
    <property type="protein sequence ID" value="AET2Gv20549200.18"/>
    <property type="gene ID" value="AET2Gv20549200"/>
</dbReference>
<reference evidence="2" key="3">
    <citation type="journal article" date="2017" name="Nature">
        <title>Genome sequence of the progenitor of the wheat D genome Aegilops tauschii.</title>
        <authorList>
            <person name="Luo M.C."/>
            <person name="Gu Y.Q."/>
            <person name="Puiu D."/>
            <person name="Wang H."/>
            <person name="Twardziok S.O."/>
            <person name="Deal K.R."/>
            <person name="Huo N."/>
            <person name="Zhu T."/>
            <person name="Wang L."/>
            <person name="Wang Y."/>
            <person name="McGuire P.E."/>
            <person name="Liu S."/>
            <person name="Long H."/>
            <person name="Ramasamy R.K."/>
            <person name="Rodriguez J.C."/>
            <person name="Van S.L."/>
            <person name="Yuan L."/>
            <person name="Wang Z."/>
            <person name="Xia Z."/>
            <person name="Xiao L."/>
            <person name="Anderson O.D."/>
            <person name="Ouyang S."/>
            <person name="Liang Y."/>
            <person name="Zimin A.V."/>
            <person name="Pertea G."/>
            <person name="Qi P."/>
            <person name="Bennetzen J.L."/>
            <person name="Dai X."/>
            <person name="Dawson M.W."/>
            <person name="Muller H.G."/>
            <person name="Kugler K."/>
            <person name="Rivarola-Duarte L."/>
            <person name="Spannagl M."/>
            <person name="Mayer K.F.X."/>
            <person name="Lu F.H."/>
            <person name="Bevan M.W."/>
            <person name="Leroy P."/>
            <person name="Li P."/>
            <person name="You F.M."/>
            <person name="Sun Q."/>
            <person name="Liu Z."/>
            <person name="Lyons E."/>
            <person name="Wicker T."/>
            <person name="Salzberg S.L."/>
            <person name="Devos K.M."/>
            <person name="Dvorak J."/>
        </authorList>
    </citation>
    <scope>NUCLEOTIDE SEQUENCE [LARGE SCALE GENOMIC DNA]</scope>
    <source>
        <strain evidence="2">cv. AL8/78</strain>
    </source>
</reference>
<keyword evidence="3" id="KW-1185">Reference proteome</keyword>
<accession>A0A453BL28</accession>
<evidence type="ECO:0000256" key="1">
    <source>
        <dbReference type="SAM" id="Phobius"/>
    </source>
</evidence>
<organism evidence="2 3">
    <name type="scientific">Aegilops tauschii subsp. strangulata</name>
    <name type="common">Goatgrass</name>
    <dbReference type="NCBI Taxonomy" id="200361"/>
    <lineage>
        <taxon>Eukaryota</taxon>
        <taxon>Viridiplantae</taxon>
        <taxon>Streptophyta</taxon>
        <taxon>Embryophyta</taxon>
        <taxon>Tracheophyta</taxon>
        <taxon>Spermatophyta</taxon>
        <taxon>Magnoliopsida</taxon>
        <taxon>Liliopsida</taxon>
        <taxon>Poales</taxon>
        <taxon>Poaceae</taxon>
        <taxon>BOP clade</taxon>
        <taxon>Pooideae</taxon>
        <taxon>Triticodae</taxon>
        <taxon>Triticeae</taxon>
        <taxon>Triticinae</taxon>
        <taxon>Aegilops</taxon>
    </lineage>
</organism>
<protein>
    <submittedName>
        <fullName evidence="2">Uncharacterized protein</fullName>
    </submittedName>
</protein>
<evidence type="ECO:0000313" key="2">
    <source>
        <dbReference type="EnsemblPlants" id="AET2Gv20549200.18"/>
    </source>
</evidence>
<keyword evidence="1" id="KW-0472">Membrane</keyword>
<dbReference type="AlphaFoldDB" id="A0A453BL28"/>
<proteinExistence type="predicted"/>
<evidence type="ECO:0000313" key="3">
    <source>
        <dbReference type="Proteomes" id="UP000015105"/>
    </source>
</evidence>
<sequence length="68" mass="7383">PVSLTLLSVQLIGLNKCSKSVSILNKKSCFCYLVFLPKCAFGAFCFLPFLVLVDVIVVHGQTFDTGKA</sequence>
<keyword evidence="1" id="KW-0812">Transmembrane</keyword>
<keyword evidence="1" id="KW-1133">Transmembrane helix</keyword>
<reference evidence="2" key="5">
    <citation type="journal article" date="2021" name="G3 (Bethesda)">
        <title>Aegilops tauschii genome assembly Aet v5.0 features greater sequence contiguity and improved annotation.</title>
        <authorList>
            <person name="Wang L."/>
            <person name="Zhu T."/>
            <person name="Rodriguez J.C."/>
            <person name="Deal K.R."/>
            <person name="Dubcovsky J."/>
            <person name="McGuire P.E."/>
            <person name="Lux T."/>
            <person name="Spannagl M."/>
            <person name="Mayer K.F.X."/>
            <person name="Baldrich P."/>
            <person name="Meyers B.C."/>
            <person name="Huo N."/>
            <person name="Gu Y.Q."/>
            <person name="Zhou H."/>
            <person name="Devos K.M."/>
            <person name="Bennetzen J.L."/>
            <person name="Unver T."/>
            <person name="Budak H."/>
            <person name="Gulick P.J."/>
            <person name="Galiba G."/>
            <person name="Kalapos B."/>
            <person name="Nelson D.R."/>
            <person name="Li P."/>
            <person name="You F.M."/>
            <person name="Luo M.C."/>
            <person name="Dvorak J."/>
        </authorList>
    </citation>
    <scope>NUCLEOTIDE SEQUENCE [LARGE SCALE GENOMIC DNA]</scope>
    <source>
        <strain evidence="2">cv. AL8/78</strain>
    </source>
</reference>
<reference evidence="2" key="4">
    <citation type="submission" date="2019-03" db="UniProtKB">
        <authorList>
            <consortium name="EnsemblPlants"/>
        </authorList>
    </citation>
    <scope>IDENTIFICATION</scope>
</reference>
<reference evidence="3" key="2">
    <citation type="journal article" date="2017" name="Nat. Plants">
        <title>The Aegilops tauschii genome reveals multiple impacts of transposons.</title>
        <authorList>
            <person name="Zhao G."/>
            <person name="Zou C."/>
            <person name="Li K."/>
            <person name="Wang K."/>
            <person name="Li T."/>
            <person name="Gao L."/>
            <person name="Zhang X."/>
            <person name="Wang H."/>
            <person name="Yang Z."/>
            <person name="Liu X."/>
            <person name="Jiang W."/>
            <person name="Mao L."/>
            <person name="Kong X."/>
            <person name="Jiao Y."/>
            <person name="Jia J."/>
        </authorList>
    </citation>
    <scope>NUCLEOTIDE SEQUENCE [LARGE SCALE GENOMIC DNA]</scope>
    <source>
        <strain evidence="3">cv. AL8/78</strain>
    </source>
</reference>
<feature type="transmembrane region" description="Helical" evidence="1">
    <location>
        <begin position="29"/>
        <end position="53"/>
    </location>
</feature>
<reference evidence="3" key="1">
    <citation type="journal article" date="2014" name="Science">
        <title>Ancient hybridizations among the ancestral genomes of bread wheat.</title>
        <authorList>
            <consortium name="International Wheat Genome Sequencing Consortium,"/>
            <person name="Marcussen T."/>
            <person name="Sandve S.R."/>
            <person name="Heier L."/>
            <person name="Spannagl M."/>
            <person name="Pfeifer M."/>
            <person name="Jakobsen K.S."/>
            <person name="Wulff B.B."/>
            <person name="Steuernagel B."/>
            <person name="Mayer K.F."/>
            <person name="Olsen O.A."/>
        </authorList>
    </citation>
    <scope>NUCLEOTIDE SEQUENCE [LARGE SCALE GENOMIC DNA]</scope>
    <source>
        <strain evidence="3">cv. AL8/78</strain>
    </source>
</reference>
<name>A0A453BL28_AEGTS</name>